<proteinExistence type="predicted"/>
<comment type="caution">
    <text evidence="1">The sequence shown here is derived from an EMBL/GenBank/DDBJ whole genome shotgun (WGS) entry which is preliminary data.</text>
</comment>
<dbReference type="AlphaFoldDB" id="A0A9P0KA58"/>
<evidence type="ECO:0000313" key="2">
    <source>
        <dbReference type="Proteomes" id="UP001152888"/>
    </source>
</evidence>
<accession>A0A9P0KA58</accession>
<name>A0A9P0KA58_ACAOB</name>
<organism evidence="1 2">
    <name type="scientific">Acanthoscelides obtectus</name>
    <name type="common">Bean weevil</name>
    <name type="synonym">Bruchus obtectus</name>
    <dbReference type="NCBI Taxonomy" id="200917"/>
    <lineage>
        <taxon>Eukaryota</taxon>
        <taxon>Metazoa</taxon>
        <taxon>Ecdysozoa</taxon>
        <taxon>Arthropoda</taxon>
        <taxon>Hexapoda</taxon>
        <taxon>Insecta</taxon>
        <taxon>Pterygota</taxon>
        <taxon>Neoptera</taxon>
        <taxon>Endopterygota</taxon>
        <taxon>Coleoptera</taxon>
        <taxon>Polyphaga</taxon>
        <taxon>Cucujiformia</taxon>
        <taxon>Chrysomeloidea</taxon>
        <taxon>Chrysomelidae</taxon>
        <taxon>Bruchinae</taxon>
        <taxon>Bruchini</taxon>
        <taxon>Acanthoscelides</taxon>
    </lineage>
</organism>
<protein>
    <submittedName>
        <fullName evidence="1">Uncharacterized protein</fullName>
    </submittedName>
</protein>
<keyword evidence="2" id="KW-1185">Reference proteome</keyword>
<dbReference type="Proteomes" id="UP001152888">
    <property type="component" value="Unassembled WGS sequence"/>
</dbReference>
<evidence type="ECO:0000313" key="1">
    <source>
        <dbReference type="EMBL" id="CAH1969038.1"/>
    </source>
</evidence>
<gene>
    <name evidence="1" type="ORF">ACAOBT_LOCUS8188</name>
</gene>
<reference evidence="1" key="1">
    <citation type="submission" date="2022-03" db="EMBL/GenBank/DDBJ databases">
        <authorList>
            <person name="Sayadi A."/>
        </authorList>
    </citation>
    <scope>NUCLEOTIDE SEQUENCE</scope>
</reference>
<sequence>MKLNSSLLCTNMAENSTTIYKKTEGSIPCTKVQNLTTKLFS</sequence>
<dbReference type="EMBL" id="CAKOFQ010006759">
    <property type="protein sequence ID" value="CAH1969038.1"/>
    <property type="molecule type" value="Genomic_DNA"/>
</dbReference>